<gene>
    <name evidence="2" type="ORF">EV199_4516</name>
</gene>
<proteinExistence type="predicted"/>
<dbReference type="OrthoDB" id="618659at2"/>
<protein>
    <submittedName>
        <fullName evidence="2">PKD family protein</fullName>
    </submittedName>
</protein>
<name>A0A4Q7MUN3_9BACT</name>
<comment type="caution">
    <text evidence="2">The sequence shown here is derived from an EMBL/GenBank/DDBJ whole genome shotgun (WGS) entry which is preliminary data.</text>
</comment>
<accession>A0A4Q7MUN3</accession>
<dbReference type="EMBL" id="SGXA01000002">
    <property type="protein sequence ID" value="RZS72595.1"/>
    <property type="molecule type" value="Genomic_DNA"/>
</dbReference>
<keyword evidence="3" id="KW-1185">Reference proteome</keyword>
<dbReference type="AlphaFoldDB" id="A0A4Q7MUN3"/>
<sequence>MKNVKQYSLIALLFLLASSCYKDKGNYAYDDLSKVEIIFDGGRFINPRSSDTLDINPKLVFSGDTVRANTVAENFTFTWYCNGKEIATGPILDYPVRDLTGIRPYIKLKVVNKKNEATFLDGFTVDAIPAYLLGWVMLTKRDNRSIISFIDPVTFEVTADFYTTISGEELGPNAIEVREHWMAGGGLSNPGNVLIVRNDAAGNIELDGTTLNPIYKTNTFFLGNTVPEDFRPRGEFYMWDYSIMLDDNGNIYTRKHVNNAYSQSGVYPNKPMFIPGGVKFDKGWSGSYMSGQTILYDKTKGKLFEGSDHGQVIPINYMPGPPIPPGTTMIDAMDKELVYVGPLKQGRFTTSYNLIFYNGTQHYVQKIMVIDQFYTAQAVFMGETSFGAGTANAQSIFYQLPRIENYMFYSGGSGNKTLYLYEHGPAMSSEYYSFDSPIKTITACQNQLMGVFTHDQIMVGLENGDVYILGILSDEIADPARRLKKKIVLDKGVPVSSMYKMGFGFNQMM</sequence>
<dbReference type="InterPro" id="IPR032183">
    <property type="entry name" value="PKD-like"/>
</dbReference>
<evidence type="ECO:0000313" key="3">
    <source>
        <dbReference type="Proteomes" id="UP000293874"/>
    </source>
</evidence>
<keyword evidence="1" id="KW-0732">Signal</keyword>
<dbReference type="RefSeq" id="WP_158643759.1">
    <property type="nucleotide sequence ID" value="NZ_CP042431.1"/>
</dbReference>
<feature type="signal peptide" evidence="1">
    <location>
        <begin position="1"/>
        <end position="22"/>
    </location>
</feature>
<dbReference type="PROSITE" id="PS51257">
    <property type="entry name" value="PROKAR_LIPOPROTEIN"/>
    <property type="match status" value="1"/>
</dbReference>
<organism evidence="2 3">
    <name type="scientific">Pseudobacter ginsenosidimutans</name>
    <dbReference type="NCBI Taxonomy" id="661488"/>
    <lineage>
        <taxon>Bacteria</taxon>
        <taxon>Pseudomonadati</taxon>
        <taxon>Bacteroidota</taxon>
        <taxon>Chitinophagia</taxon>
        <taxon>Chitinophagales</taxon>
        <taxon>Chitinophagaceae</taxon>
        <taxon>Pseudobacter</taxon>
    </lineage>
</organism>
<dbReference type="Proteomes" id="UP000293874">
    <property type="component" value="Unassembled WGS sequence"/>
</dbReference>
<feature type="chain" id="PRO_5020700988" evidence="1">
    <location>
        <begin position="23"/>
        <end position="509"/>
    </location>
</feature>
<dbReference type="Pfam" id="PF16407">
    <property type="entry name" value="PKD_2"/>
    <property type="match status" value="1"/>
</dbReference>
<evidence type="ECO:0000256" key="1">
    <source>
        <dbReference type="SAM" id="SignalP"/>
    </source>
</evidence>
<reference evidence="2 3" key="1">
    <citation type="submission" date="2019-02" db="EMBL/GenBank/DDBJ databases">
        <title>Genomic Encyclopedia of Type Strains, Phase IV (KMG-IV): sequencing the most valuable type-strain genomes for metagenomic binning, comparative biology and taxonomic classification.</title>
        <authorList>
            <person name="Goeker M."/>
        </authorList>
    </citation>
    <scope>NUCLEOTIDE SEQUENCE [LARGE SCALE GENOMIC DNA]</scope>
    <source>
        <strain evidence="2 3">DSM 18116</strain>
    </source>
</reference>
<evidence type="ECO:0000313" key="2">
    <source>
        <dbReference type="EMBL" id="RZS72595.1"/>
    </source>
</evidence>